<evidence type="ECO:0000256" key="8">
    <source>
        <dbReference type="ARBA" id="ARBA00022968"/>
    </source>
</evidence>
<proteinExistence type="predicted"/>
<evidence type="ECO:0000256" key="9">
    <source>
        <dbReference type="ARBA" id="ARBA00022989"/>
    </source>
</evidence>
<keyword evidence="3" id="KW-0328">Glycosyltransferase</keyword>
<keyword evidence="10" id="KW-0333">Golgi apparatus</keyword>
<evidence type="ECO:0000256" key="1">
    <source>
        <dbReference type="ARBA" id="ARBA00004323"/>
    </source>
</evidence>
<evidence type="ECO:0000256" key="11">
    <source>
        <dbReference type="ARBA" id="ARBA00023136"/>
    </source>
</evidence>
<evidence type="ECO:0000256" key="7">
    <source>
        <dbReference type="ARBA" id="ARBA00022824"/>
    </source>
</evidence>
<dbReference type="Pfam" id="PF02485">
    <property type="entry name" value="Branch"/>
    <property type="match status" value="1"/>
</dbReference>
<comment type="caution">
    <text evidence="15">The sequence shown here is derived from an EMBL/GenBank/DDBJ whole genome shotgun (WGS) entry which is preliminary data.</text>
</comment>
<dbReference type="AlphaFoldDB" id="A0A2P8FIF4"/>
<keyword evidence="16" id="KW-1185">Reference proteome</keyword>
<evidence type="ECO:0000256" key="2">
    <source>
        <dbReference type="ARBA" id="ARBA00004648"/>
    </source>
</evidence>
<dbReference type="Proteomes" id="UP000241964">
    <property type="component" value="Unassembled WGS sequence"/>
</dbReference>
<dbReference type="PANTHER" id="PTHR46025">
    <property type="entry name" value="XYLOSYLTRANSFERASE OXT"/>
    <property type="match status" value="1"/>
</dbReference>
<accession>A0A2P8FIF4</accession>
<keyword evidence="13" id="KW-0325">Glycoprotein</keyword>
<keyword evidence="5" id="KW-0812">Transmembrane</keyword>
<dbReference type="OrthoDB" id="7943907at2"/>
<dbReference type="GO" id="GO:0030158">
    <property type="term" value="F:protein xylosyltransferase activity"/>
    <property type="evidence" value="ECO:0007669"/>
    <property type="project" value="InterPro"/>
</dbReference>
<dbReference type="RefSeq" id="WP_106599196.1">
    <property type="nucleotide sequence ID" value="NZ_PYAS01000021.1"/>
</dbReference>
<evidence type="ECO:0000256" key="3">
    <source>
        <dbReference type="ARBA" id="ARBA00022676"/>
    </source>
</evidence>
<evidence type="ECO:0000256" key="14">
    <source>
        <dbReference type="ARBA" id="ARBA00042865"/>
    </source>
</evidence>
<dbReference type="GO" id="GO:0046872">
    <property type="term" value="F:metal ion binding"/>
    <property type="evidence" value="ECO:0007669"/>
    <property type="project" value="UniProtKB-KW"/>
</dbReference>
<name>A0A2P8FIF4_9BACT</name>
<dbReference type="InterPro" id="IPR043538">
    <property type="entry name" value="XYLT"/>
</dbReference>
<evidence type="ECO:0000256" key="10">
    <source>
        <dbReference type="ARBA" id="ARBA00023034"/>
    </source>
</evidence>
<sequence>MHIHYLILAHKNLNQTDRLIRALEGKETTFYVHVDKKINAGELKKTDFFRRSDVKIIKNRKNVSWGGYSIVAATLDLMRLALAERRQGYVVLLSGQDFPLRHNDSIRTRLAKDYGSEYLHFWQIPHHKWDNGGVDRFSYFWFVDQIGIERSWNLYFLQKENGLIRNYFDDFPPFGGSQWWCLTTECIAYILRFLKYNPVFSEFFETTLIPDEMFFHTIIINSEFKDCVTNDNLRYIVFEDEKDHPECLVESDFESLTGSNKLWARKFDVNLDCEVLDRLEAHIDLNR</sequence>
<keyword evidence="11" id="KW-0472">Membrane</keyword>
<gene>
    <name evidence="15" type="ORF">CLV60_1212</name>
</gene>
<keyword evidence="12" id="KW-1015">Disulfide bond</keyword>
<evidence type="ECO:0000256" key="13">
    <source>
        <dbReference type="ARBA" id="ARBA00023180"/>
    </source>
</evidence>
<protein>
    <recommendedName>
        <fullName evidence="14">Peptide O-xylosyltransferase</fullName>
    </recommendedName>
</protein>
<dbReference type="PANTHER" id="PTHR46025:SF3">
    <property type="entry name" value="XYLOSYLTRANSFERASE OXT"/>
    <property type="match status" value="1"/>
</dbReference>
<evidence type="ECO:0000256" key="6">
    <source>
        <dbReference type="ARBA" id="ARBA00022723"/>
    </source>
</evidence>
<dbReference type="GO" id="GO:0015012">
    <property type="term" value="P:heparan sulfate proteoglycan biosynthetic process"/>
    <property type="evidence" value="ECO:0007669"/>
    <property type="project" value="TreeGrafter"/>
</dbReference>
<keyword evidence="8" id="KW-0735">Signal-anchor</keyword>
<organism evidence="15 16">
    <name type="scientific">Dyadobacter jiangsuensis</name>
    <dbReference type="NCBI Taxonomy" id="1591085"/>
    <lineage>
        <taxon>Bacteria</taxon>
        <taxon>Pseudomonadati</taxon>
        <taxon>Bacteroidota</taxon>
        <taxon>Cytophagia</taxon>
        <taxon>Cytophagales</taxon>
        <taxon>Spirosomataceae</taxon>
        <taxon>Dyadobacter</taxon>
    </lineage>
</organism>
<evidence type="ECO:0000256" key="5">
    <source>
        <dbReference type="ARBA" id="ARBA00022692"/>
    </source>
</evidence>
<keyword evidence="4" id="KW-0808">Transferase</keyword>
<keyword evidence="9" id="KW-1133">Transmembrane helix</keyword>
<keyword evidence="7" id="KW-0256">Endoplasmic reticulum</keyword>
<evidence type="ECO:0000256" key="4">
    <source>
        <dbReference type="ARBA" id="ARBA00022679"/>
    </source>
</evidence>
<evidence type="ECO:0000313" key="15">
    <source>
        <dbReference type="EMBL" id="PSL21508.1"/>
    </source>
</evidence>
<dbReference type="GO" id="GO:0016020">
    <property type="term" value="C:membrane"/>
    <property type="evidence" value="ECO:0007669"/>
    <property type="project" value="InterPro"/>
</dbReference>
<dbReference type="GO" id="GO:0050650">
    <property type="term" value="P:chondroitin sulfate proteoglycan biosynthetic process"/>
    <property type="evidence" value="ECO:0007669"/>
    <property type="project" value="TreeGrafter"/>
</dbReference>
<keyword evidence="6" id="KW-0479">Metal-binding</keyword>
<evidence type="ECO:0000256" key="12">
    <source>
        <dbReference type="ARBA" id="ARBA00023157"/>
    </source>
</evidence>
<reference evidence="15 16" key="1">
    <citation type="submission" date="2018-03" db="EMBL/GenBank/DDBJ databases">
        <title>Genomic Encyclopedia of Archaeal and Bacterial Type Strains, Phase II (KMG-II): from individual species to whole genera.</title>
        <authorList>
            <person name="Goeker M."/>
        </authorList>
    </citation>
    <scope>NUCLEOTIDE SEQUENCE [LARGE SCALE GENOMIC DNA]</scope>
    <source>
        <strain evidence="15 16">DSM 29057</strain>
    </source>
</reference>
<dbReference type="EMBL" id="PYAS01000021">
    <property type="protein sequence ID" value="PSL21508.1"/>
    <property type="molecule type" value="Genomic_DNA"/>
</dbReference>
<dbReference type="InterPro" id="IPR003406">
    <property type="entry name" value="Glyco_trans_14"/>
</dbReference>
<comment type="subcellular location">
    <subcellularLocation>
        <location evidence="2">Endoplasmic reticulum membrane</location>
        <topology evidence="2">Single-pass type II membrane protein</topology>
    </subcellularLocation>
    <subcellularLocation>
        <location evidence="1">Golgi apparatus membrane</location>
        <topology evidence="1">Single-pass type II membrane protein</topology>
    </subcellularLocation>
</comment>
<evidence type="ECO:0000313" key="16">
    <source>
        <dbReference type="Proteomes" id="UP000241964"/>
    </source>
</evidence>